<evidence type="ECO:0000256" key="4">
    <source>
        <dbReference type="ARBA" id="ARBA00022825"/>
    </source>
</evidence>
<evidence type="ECO:0000313" key="9">
    <source>
        <dbReference type="EMBL" id="GGG08845.1"/>
    </source>
</evidence>
<evidence type="ECO:0000256" key="2">
    <source>
        <dbReference type="ARBA" id="ARBA00022670"/>
    </source>
</evidence>
<dbReference type="Gene3D" id="3.30.750.44">
    <property type="match status" value="1"/>
</dbReference>
<protein>
    <submittedName>
        <fullName evidence="9">Peptidase S41</fullName>
    </submittedName>
</protein>
<keyword evidence="2 5" id="KW-0645">Protease</keyword>
<dbReference type="Pfam" id="PF03572">
    <property type="entry name" value="Peptidase_S41"/>
    <property type="match status" value="1"/>
</dbReference>
<dbReference type="SUPFAM" id="SSF52096">
    <property type="entry name" value="ClpP/crotonase"/>
    <property type="match status" value="1"/>
</dbReference>
<dbReference type="EMBL" id="BMFP01000002">
    <property type="protein sequence ID" value="GGG08845.1"/>
    <property type="molecule type" value="Genomic_DNA"/>
</dbReference>
<keyword evidence="4 5" id="KW-0720">Serine protease</keyword>
<gene>
    <name evidence="9" type="ORF">GCM10011323_11730</name>
</gene>
<dbReference type="NCBIfam" id="TIGR00225">
    <property type="entry name" value="prc"/>
    <property type="match status" value="1"/>
</dbReference>
<dbReference type="SMART" id="SM00245">
    <property type="entry name" value="TSPc"/>
    <property type="match status" value="1"/>
</dbReference>
<keyword evidence="3 5" id="KW-0378">Hydrolase</keyword>
<evidence type="ECO:0000256" key="7">
    <source>
        <dbReference type="SAM" id="Phobius"/>
    </source>
</evidence>
<accession>A0ABQ1W1Q1</accession>
<dbReference type="PANTHER" id="PTHR32060:SF30">
    <property type="entry name" value="CARBOXY-TERMINAL PROCESSING PROTEASE CTPA"/>
    <property type="match status" value="1"/>
</dbReference>
<dbReference type="Gene3D" id="2.30.42.10">
    <property type="match status" value="1"/>
</dbReference>
<evidence type="ECO:0000256" key="3">
    <source>
        <dbReference type="ARBA" id="ARBA00022801"/>
    </source>
</evidence>
<dbReference type="InterPro" id="IPR001478">
    <property type="entry name" value="PDZ"/>
</dbReference>
<sequence length="561" mass="62612">MSEETKYNPQEEPETTGQDKPRNTPFQVRLPLYIALALVVGVLIGANTFSPSDTNPQSTARAYLKFRDVLSYIDRDYVDTVDTEKLTDHAITKMLEKLDPHTSYIPAADLAMARSYLEGDFEGIGVEFNIFKDTIYVITPLSGGPSEAAGIQAGDKIISVDGQNVAGNGITNEGVFKRLRGPKGTTVKLEVLRKTSKRPLEFTITRNKIPTVSVDVSYMVNNNTGYIKVSRFASNTFDEFKVALSALKKKGMQQLILDLRGNPGGYMDHATRMADEFIAGDKMIVYTDGKGSRYDSKSFARTKGDFENNPVIVLLDEGSASASEIVAGALQDNDRALIVGRRSFGKGLVQMPIPLNDGSELRLTISRYYTPSGRSIQKPYVAGTEDYQKDMLQRFENGEYFHPDSSLFVDSLKYKTGKGRVVYGGGGIMPDVFVARDTTEISDFLGQLYSKNVIREYALAYYNDNRKDLEKMQMDKFIKSFNVSDKMMKDLLKVASQSEVTYDETQYKRSEALLRNNVKAFIGRSVYGNPGFFPILHEKDEEFQEALRQFGKAQRLAKGGV</sequence>
<feature type="domain" description="PDZ" evidence="8">
    <location>
        <begin position="109"/>
        <end position="180"/>
    </location>
</feature>
<dbReference type="Pfam" id="PF00595">
    <property type="entry name" value="PDZ"/>
    <property type="match status" value="1"/>
</dbReference>
<dbReference type="CDD" id="cd07560">
    <property type="entry name" value="Peptidase_S41_CPP"/>
    <property type="match status" value="1"/>
</dbReference>
<keyword evidence="7" id="KW-0472">Membrane</keyword>
<comment type="caution">
    <text evidence="9">The sequence shown here is derived from an EMBL/GenBank/DDBJ whole genome shotgun (WGS) entry which is preliminary data.</text>
</comment>
<evidence type="ECO:0000256" key="6">
    <source>
        <dbReference type="SAM" id="MobiDB-lite"/>
    </source>
</evidence>
<dbReference type="Proteomes" id="UP000634043">
    <property type="component" value="Unassembled WGS sequence"/>
</dbReference>
<dbReference type="InterPro" id="IPR029045">
    <property type="entry name" value="ClpP/crotonase-like_dom_sf"/>
</dbReference>
<feature type="region of interest" description="Disordered" evidence="6">
    <location>
        <begin position="1"/>
        <end position="24"/>
    </location>
</feature>
<organism evidence="9 10">
    <name type="scientific">Pontibacter amylolyticus</name>
    <dbReference type="NCBI Taxonomy" id="1424080"/>
    <lineage>
        <taxon>Bacteria</taxon>
        <taxon>Pseudomonadati</taxon>
        <taxon>Bacteroidota</taxon>
        <taxon>Cytophagia</taxon>
        <taxon>Cytophagales</taxon>
        <taxon>Hymenobacteraceae</taxon>
        <taxon>Pontibacter</taxon>
    </lineage>
</organism>
<dbReference type="CDD" id="cd06782">
    <property type="entry name" value="cpPDZ_CPP-like"/>
    <property type="match status" value="1"/>
</dbReference>
<dbReference type="RefSeq" id="WP_188500601.1">
    <property type="nucleotide sequence ID" value="NZ_BMFP01000002.1"/>
</dbReference>
<dbReference type="InterPro" id="IPR005151">
    <property type="entry name" value="Tail-specific_protease"/>
</dbReference>
<evidence type="ECO:0000259" key="8">
    <source>
        <dbReference type="PROSITE" id="PS50106"/>
    </source>
</evidence>
<dbReference type="SUPFAM" id="SSF50156">
    <property type="entry name" value="PDZ domain-like"/>
    <property type="match status" value="1"/>
</dbReference>
<dbReference type="InterPro" id="IPR036034">
    <property type="entry name" value="PDZ_sf"/>
</dbReference>
<keyword evidence="7" id="KW-0812">Transmembrane</keyword>
<evidence type="ECO:0000256" key="1">
    <source>
        <dbReference type="ARBA" id="ARBA00009179"/>
    </source>
</evidence>
<dbReference type="PANTHER" id="PTHR32060">
    <property type="entry name" value="TAIL-SPECIFIC PROTEASE"/>
    <property type="match status" value="1"/>
</dbReference>
<name>A0ABQ1W1Q1_9BACT</name>
<dbReference type="SMART" id="SM00228">
    <property type="entry name" value="PDZ"/>
    <property type="match status" value="1"/>
</dbReference>
<proteinExistence type="inferred from homology"/>
<keyword evidence="10" id="KW-1185">Reference proteome</keyword>
<keyword evidence="7" id="KW-1133">Transmembrane helix</keyword>
<feature type="transmembrane region" description="Helical" evidence="7">
    <location>
        <begin position="30"/>
        <end position="49"/>
    </location>
</feature>
<evidence type="ECO:0000313" key="10">
    <source>
        <dbReference type="Proteomes" id="UP000634043"/>
    </source>
</evidence>
<dbReference type="PROSITE" id="PS50106">
    <property type="entry name" value="PDZ"/>
    <property type="match status" value="1"/>
</dbReference>
<dbReference type="Gene3D" id="3.90.226.10">
    <property type="entry name" value="2-enoyl-CoA Hydratase, Chain A, domain 1"/>
    <property type="match status" value="1"/>
</dbReference>
<evidence type="ECO:0000256" key="5">
    <source>
        <dbReference type="RuleBase" id="RU004404"/>
    </source>
</evidence>
<comment type="similarity">
    <text evidence="1 5">Belongs to the peptidase S41A family.</text>
</comment>
<reference evidence="10" key="1">
    <citation type="journal article" date="2019" name="Int. J. Syst. Evol. Microbiol.">
        <title>The Global Catalogue of Microorganisms (GCM) 10K type strain sequencing project: providing services to taxonomists for standard genome sequencing and annotation.</title>
        <authorList>
            <consortium name="The Broad Institute Genomics Platform"/>
            <consortium name="The Broad Institute Genome Sequencing Center for Infectious Disease"/>
            <person name="Wu L."/>
            <person name="Ma J."/>
        </authorList>
    </citation>
    <scope>NUCLEOTIDE SEQUENCE [LARGE SCALE GENOMIC DNA]</scope>
    <source>
        <strain evidence="10">CGMCC 1.12749</strain>
    </source>
</reference>
<dbReference type="InterPro" id="IPR004447">
    <property type="entry name" value="Peptidase_S41A"/>
</dbReference>